<dbReference type="EMBL" id="JAVRJZ010000021">
    <property type="protein sequence ID" value="KAK2704875.1"/>
    <property type="molecule type" value="Genomic_DNA"/>
</dbReference>
<accession>A0AA88H4T8</accession>
<evidence type="ECO:0000256" key="1">
    <source>
        <dbReference type="SAM" id="MobiDB-lite"/>
    </source>
</evidence>
<keyword evidence="3" id="KW-1185">Reference proteome</keyword>
<proteinExistence type="predicted"/>
<name>A0AA88H4T8_ARTSF</name>
<protein>
    <submittedName>
        <fullName evidence="2">Uncharacterized protein</fullName>
    </submittedName>
</protein>
<evidence type="ECO:0000313" key="2">
    <source>
        <dbReference type="EMBL" id="KAK2704875.1"/>
    </source>
</evidence>
<reference evidence="2" key="1">
    <citation type="submission" date="2023-07" db="EMBL/GenBank/DDBJ databases">
        <title>Chromosome-level genome assembly of Artemia franciscana.</title>
        <authorList>
            <person name="Jo E."/>
        </authorList>
    </citation>
    <scope>NUCLEOTIDE SEQUENCE</scope>
    <source>
        <tissue evidence="2">Whole body</tissue>
    </source>
</reference>
<comment type="caution">
    <text evidence="2">The sequence shown here is derived from an EMBL/GenBank/DDBJ whole genome shotgun (WGS) entry which is preliminary data.</text>
</comment>
<sequence length="152" mass="16964">MIAVGVISPCTSRQSDPNDGYKLVESRKERNFPIPHLKSKPEGLRSNLKPATISPLLKPFMHFIPTNNSQLFTTKEILKTRMNLYKLLKCNFIANITTDEVQDVLLLDAKDALKALEIACINNISAIASLKSSLPAGRQQEIMISNVPFEIQ</sequence>
<feature type="region of interest" description="Disordered" evidence="1">
    <location>
        <begin position="1"/>
        <end position="20"/>
    </location>
</feature>
<organism evidence="2 3">
    <name type="scientific">Artemia franciscana</name>
    <name type="common">Brine shrimp</name>
    <name type="synonym">Artemia sanfranciscana</name>
    <dbReference type="NCBI Taxonomy" id="6661"/>
    <lineage>
        <taxon>Eukaryota</taxon>
        <taxon>Metazoa</taxon>
        <taxon>Ecdysozoa</taxon>
        <taxon>Arthropoda</taxon>
        <taxon>Crustacea</taxon>
        <taxon>Branchiopoda</taxon>
        <taxon>Anostraca</taxon>
        <taxon>Artemiidae</taxon>
        <taxon>Artemia</taxon>
    </lineage>
</organism>
<evidence type="ECO:0000313" key="3">
    <source>
        <dbReference type="Proteomes" id="UP001187531"/>
    </source>
</evidence>
<dbReference type="AlphaFoldDB" id="A0AA88H4T8"/>
<dbReference type="Proteomes" id="UP001187531">
    <property type="component" value="Unassembled WGS sequence"/>
</dbReference>
<gene>
    <name evidence="2" type="ORF">QYM36_017052</name>
</gene>